<dbReference type="InterPro" id="IPR051081">
    <property type="entry name" value="HTH_MetalResp_TranReg"/>
</dbReference>
<evidence type="ECO:0000313" key="5">
    <source>
        <dbReference type="EMBL" id="RXG93936.1"/>
    </source>
</evidence>
<dbReference type="InterPro" id="IPR001845">
    <property type="entry name" value="HTH_ArsR_DNA-bd_dom"/>
</dbReference>
<dbReference type="PANTHER" id="PTHR33154">
    <property type="entry name" value="TRANSCRIPTIONAL REGULATOR, ARSR FAMILY"/>
    <property type="match status" value="1"/>
</dbReference>
<dbReference type="SUPFAM" id="SSF46785">
    <property type="entry name" value="Winged helix' DNA-binding domain"/>
    <property type="match status" value="1"/>
</dbReference>
<keyword evidence="2" id="KW-0238">DNA-binding</keyword>
<evidence type="ECO:0000259" key="4">
    <source>
        <dbReference type="PROSITE" id="PS50987"/>
    </source>
</evidence>
<dbReference type="Proteomes" id="UP000290174">
    <property type="component" value="Unassembled WGS sequence"/>
</dbReference>
<reference evidence="5 6" key="1">
    <citation type="submission" date="2018-11" db="EMBL/GenBank/DDBJ databases">
        <title>Bradyrhizobium sp. nov., isolated from effective nodules of peanut in China.</title>
        <authorList>
            <person name="Li Y."/>
        </authorList>
    </citation>
    <scope>NUCLEOTIDE SEQUENCE [LARGE SCALE GENOMIC DNA]</scope>
    <source>
        <strain evidence="5 6">CCBAU 51770</strain>
    </source>
</reference>
<sequence>MSRTPLHPTREQIELPMVLDCLSDPIRLAIVYQLAQQKRVSSELCCGDFSGLGGKSNLAYHFAKLRECGLMQTRVAGTNRFMRLRREDLDARFPGLLDAVISSAARDARRLQLLSECDVIEAD</sequence>
<evidence type="ECO:0000256" key="2">
    <source>
        <dbReference type="ARBA" id="ARBA00023125"/>
    </source>
</evidence>
<dbReference type="InterPro" id="IPR036390">
    <property type="entry name" value="WH_DNA-bd_sf"/>
</dbReference>
<proteinExistence type="predicted"/>
<dbReference type="InterPro" id="IPR036388">
    <property type="entry name" value="WH-like_DNA-bd_sf"/>
</dbReference>
<keyword evidence="1" id="KW-0805">Transcription regulation</keyword>
<dbReference type="GO" id="GO:0003677">
    <property type="term" value="F:DNA binding"/>
    <property type="evidence" value="ECO:0007669"/>
    <property type="project" value="UniProtKB-KW"/>
</dbReference>
<dbReference type="AlphaFoldDB" id="A0A4Q0QJW2"/>
<dbReference type="PANTHER" id="PTHR33154:SF12">
    <property type="entry name" value="TRANSCRIPTIONAL REGULATORY PROTEIN"/>
    <property type="match status" value="1"/>
</dbReference>
<dbReference type="RefSeq" id="WP_128931486.1">
    <property type="nucleotide sequence ID" value="NZ_CP022221.1"/>
</dbReference>
<gene>
    <name evidence="5" type="ORF">EAS61_20580</name>
</gene>
<evidence type="ECO:0000256" key="3">
    <source>
        <dbReference type="ARBA" id="ARBA00023163"/>
    </source>
</evidence>
<feature type="domain" description="HTH arsR-type" evidence="4">
    <location>
        <begin position="7"/>
        <end position="104"/>
    </location>
</feature>
<evidence type="ECO:0000313" key="6">
    <source>
        <dbReference type="Proteomes" id="UP000290174"/>
    </source>
</evidence>
<dbReference type="SMART" id="SM00418">
    <property type="entry name" value="HTH_ARSR"/>
    <property type="match status" value="1"/>
</dbReference>
<dbReference type="InterPro" id="IPR011991">
    <property type="entry name" value="ArsR-like_HTH"/>
</dbReference>
<keyword evidence="3" id="KW-0804">Transcription</keyword>
<dbReference type="Gene3D" id="1.10.10.10">
    <property type="entry name" value="Winged helix-like DNA-binding domain superfamily/Winged helix DNA-binding domain"/>
    <property type="match status" value="1"/>
</dbReference>
<accession>A0A4Q0QJW2</accession>
<dbReference type="PRINTS" id="PR00778">
    <property type="entry name" value="HTHARSR"/>
</dbReference>
<evidence type="ECO:0000256" key="1">
    <source>
        <dbReference type="ARBA" id="ARBA00023015"/>
    </source>
</evidence>
<comment type="caution">
    <text evidence="5">The sequence shown here is derived from an EMBL/GenBank/DDBJ whole genome shotgun (WGS) entry which is preliminary data.</text>
</comment>
<protein>
    <submittedName>
        <fullName evidence="5">Transcriptional regulator</fullName>
    </submittedName>
</protein>
<dbReference type="PROSITE" id="PS50987">
    <property type="entry name" value="HTH_ARSR_2"/>
    <property type="match status" value="1"/>
</dbReference>
<organism evidence="5 6">
    <name type="scientific">Bradyrhizobium zhanjiangense</name>
    <dbReference type="NCBI Taxonomy" id="1325107"/>
    <lineage>
        <taxon>Bacteria</taxon>
        <taxon>Pseudomonadati</taxon>
        <taxon>Pseudomonadota</taxon>
        <taxon>Alphaproteobacteria</taxon>
        <taxon>Hyphomicrobiales</taxon>
        <taxon>Nitrobacteraceae</taxon>
        <taxon>Bradyrhizobium</taxon>
    </lineage>
</organism>
<name>A0A4Q0QJW2_9BRAD</name>
<dbReference type="EMBL" id="RKMK01000019">
    <property type="protein sequence ID" value="RXG93936.1"/>
    <property type="molecule type" value="Genomic_DNA"/>
</dbReference>
<dbReference type="CDD" id="cd00090">
    <property type="entry name" value="HTH_ARSR"/>
    <property type="match status" value="1"/>
</dbReference>
<dbReference type="GO" id="GO:0003700">
    <property type="term" value="F:DNA-binding transcription factor activity"/>
    <property type="evidence" value="ECO:0007669"/>
    <property type="project" value="InterPro"/>
</dbReference>